<dbReference type="GO" id="GO:0015288">
    <property type="term" value="F:porin activity"/>
    <property type="evidence" value="ECO:0007669"/>
    <property type="project" value="InterPro"/>
</dbReference>
<dbReference type="EMBL" id="PVWG01000001">
    <property type="protein sequence ID" value="PSB22265.1"/>
    <property type="molecule type" value="Genomic_DNA"/>
</dbReference>
<reference evidence="3 4" key="1">
    <citation type="submission" date="2018-02" db="EMBL/GenBank/DDBJ databases">
        <authorList>
            <person name="Cohen D.B."/>
            <person name="Kent A.D."/>
        </authorList>
    </citation>
    <scope>NUCLEOTIDE SEQUENCE [LARGE SCALE GENOMIC DNA]</scope>
    <source>
        <strain evidence="3 4">ULC007</strain>
    </source>
</reference>
<dbReference type="Pfam" id="PF04966">
    <property type="entry name" value="OprB"/>
    <property type="match status" value="1"/>
</dbReference>
<accession>A0A2T1DP93</accession>
<dbReference type="InterPro" id="IPR047684">
    <property type="entry name" value="Por_som-like"/>
</dbReference>
<dbReference type="PANTHER" id="PTHR43308:SF1">
    <property type="entry name" value="OUTER MEMBRANE PROTEIN ALPHA"/>
    <property type="match status" value="1"/>
</dbReference>
<dbReference type="NCBIfam" id="NF033921">
    <property type="entry name" value="por_somb"/>
    <property type="match status" value="1"/>
</dbReference>
<reference evidence="3 4" key="2">
    <citation type="submission" date="2018-03" db="EMBL/GenBank/DDBJ databases">
        <title>The ancient ancestry and fast evolution of plastids.</title>
        <authorList>
            <person name="Moore K.R."/>
            <person name="Magnabosco C."/>
            <person name="Momper L."/>
            <person name="Gold D.A."/>
            <person name="Bosak T."/>
            <person name="Fournier G.P."/>
        </authorList>
    </citation>
    <scope>NUCLEOTIDE SEQUENCE [LARGE SCALE GENOMIC DNA]</scope>
    <source>
        <strain evidence="3 4">ULC007</strain>
    </source>
</reference>
<evidence type="ECO:0000256" key="1">
    <source>
        <dbReference type="RuleBase" id="RU363072"/>
    </source>
</evidence>
<dbReference type="STRING" id="1920490.GCA_001895925_00785"/>
<organism evidence="3 4">
    <name type="scientific">Phormidesmis priestleyi ULC007</name>
    <dbReference type="NCBI Taxonomy" id="1920490"/>
    <lineage>
        <taxon>Bacteria</taxon>
        <taxon>Bacillati</taxon>
        <taxon>Cyanobacteriota</taxon>
        <taxon>Cyanophyceae</taxon>
        <taxon>Leptolyngbyales</taxon>
        <taxon>Leptolyngbyaceae</taxon>
        <taxon>Phormidesmis</taxon>
    </lineage>
</organism>
<dbReference type="GO" id="GO:0008643">
    <property type="term" value="P:carbohydrate transport"/>
    <property type="evidence" value="ECO:0007669"/>
    <property type="project" value="InterPro"/>
</dbReference>
<keyword evidence="4" id="KW-1185">Reference proteome</keyword>
<comment type="caution">
    <text evidence="3">The sequence shown here is derived from an EMBL/GenBank/DDBJ whole genome shotgun (WGS) entry which is preliminary data.</text>
</comment>
<dbReference type="InterPro" id="IPR007049">
    <property type="entry name" value="Carb-sel_porin_OprB"/>
</dbReference>
<dbReference type="PANTHER" id="PTHR43308">
    <property type="entry name" value="OUTER MEMBRANE PROTEIN ALPHA-RELATED"/>
    <property type="match status" value="1"/>
</dbReference>
<evidence type="ECO:0000313" key="4">
    <source>
        <dbReference type="Proteomes" id="UP000238634"/>
    </source>
</evidence>
<sequence>MAQVTSVSQLSDIKPSDWAFKALQSLVERYGVIVGYPDGTFRGNRSLSRFEFSAALNAVLGKVEEQLLAGDVSGTAQQDVLTIRRLIAAYGNALNDLRSRLDNITSRNLQLDDRQFSTTTKLNGQTIFAGTNGSRDTLSLASRTRLNLITSFNGRDRLVSQLETGNNGRDAISTAQNRQQNLLGTTGILADGGGLDYVGVPPTVRLRKLYYVFQPSSNLEVAVGSKLPPSDFVDRNSFANQAGDNFNSSFFANNPLIVQNEIDRIGGAGAAVAWTVRDNLILRGFYAAADAGDPAKGLFGDRYQGTLEAEYTLPQQPITVRLQYTHAEINGSTINAGGINAEWAIKRPFGVFGRLGFGNYNGFNTALGEDLDLNPKSWALGFAVRNFLIPGSRAGIALGQPFIENKIGSATQTNLEGYFGLALSDHLNISPGFLVVSNPNNRPSPMIWQWVIRFGFEF</sequence>
<dbReference type="AlphaFoldDB" id="A0A2T1DP93"/>
<dbReference type="PROSITE" id="PS51272">
    <property type="entry name" value="SLH"/>
    <property type="match status" value="1"/>
</dbReference>
<protein>
    <submittedName>
        <fullName evidence="3">Porin</fullName>
    </submittedName>
</protein>
<dbReference type="Proteomes" id="UP000238634">
    <property type="component" value="Unassembled WGS sequence"/>
</dbReference>
<dbReference type="GO" id="GO:0016020">
    <property type="term" value="C:membrane"/>
    <property type="evidence" value="ECO:0007669"/>
    <property type="project" value="InterPro"/>
</dbReference>
<dbReference type="Pfam" id="PF00395">
    <property type="entry name" value="SLH"/>
    <property type="match status" value="1"/>
</dbReference>
<name>A0A2T1DP93_9CYAN</name>
<comment type="similarity">
    <text evidence="1">Belongs to the OprB family.</text>
</comment>
<proteinExistence type="inferred from homology"/>
<dbReference type="InterPro" id="IPR051465">
    <property type="entry name" value="Cell_Envelope_Struct_Comp"/>
</dbReference>
<dbReference type="OrthoDB" id="568669at2"/>
<evidence type="ECO:0000259" key="2">
    <source>
        <dbReference type="PROSITE" id="PS51272"/>
    </source>
</evidence>
<dbReference type="InterPro" id="IPR001119">
    <property type="entry name" value="SLH_dom"/>
</dbReference>
<evidence type="ECO:0000313" key="3">
    <source>
        <dbReference type="EMBL" id="PSB22265.1"/>
    </source>
</evidence>
<feature type="domain" description="SLH" evidence="2">
    <location>
        <begin position="6"/>
        <end position="70"/>
    </location>
</feature>
<gene>
    <name evidence="3" type="ORF">C7B65_01175</name>
</gene>